<dbReference type="InterPro" id="IPR002798">
    <property type="entry name" value="SpoIIM-like"/>
</dbReference>
<comment type="caution">
    <text evidence="2">The sequence shown here is derived from an EMBL/GenBank/DDBJ whole genome shotgun (WGS) entry which is preliminary data.</text>
</comment>
<feature type="transmembrane region" description="Helical" evidence="1">
    <location>
        <begin position="208"/>
        <end position="232"/>
    </location>
</feature>
<dbReference type="EMBL" id="RXIL01000055">
    <property type="protein sequence ID" value="RZN70422.1"/>
    <property type="molecule type" value="Genomic_DNA"/>
</dbReference>
<dbReference type="PANTHER" id="PTHR35337">
    <property type="entry name" value="SLR1478 PROTEIN"/>
    <property type="match status" value="1"/>
</dbReference>
<gene>
    <name evidence="2" type="ORF">EF807_03340</name>
</gene>
<organism evidence="2 3">
    <name type="scientific">Candidatus Methanolliviera hydrocarbonicum</name>
    <dbReference type="NCBI Taxonomy" id="2491085"/>
    <lineage>
        <taxon>Archaea</taxon>
        <taxon>Methanobacteriati</taxon>
        <taxon>Methanobacteriota</taxon>
        <taxon>Candidatus Methanoliparia</taxon>
        <taxon>Candidatus Methanoliparales</taxon>
        <taxon>Candidatus Methanollivieraceae</taxon>
        <taxon>Candidatus Methanolliviera</taxon>
    </lineage>
</organism>
<dbReference type="Pfam" id="PF01944">
    <property type="entry name" value="SpoIIM"/>
    <property type="match status" value="1"/>
</dbReference>
<evidence type="ECO:0000256" key="1">
    <source>
        <dbReference type="SAM" id="Phobius"/>
    </source>
</evidence>
<accession>A0A520KXP6</accession>
<proteinExistence type="predicted"/>
<name>A0A520KXP6_9EURY</name>
<keyword evidence="1" id="KW-0472">Membrane</keyword>
<dbReference type="PANTHER" id="PTHR35337:SF1">
    <property type="entry name" value="SLR1478 PROTEIN"/>
    <property type="match status" value="1"/>
</dbReference>
<dbReference type="Proteomes" id="UP000320766">
    <property type="component" value="Unassembled WGS sequence"/>
</dbReference>
<feature type="transmembrane region" description="Helical" evidence="1">
    <location>
        <begin position="113"/>
        <end position="136"/>
    </location>
</feature>
<evidence type="ECO:0000313" key="2">
    <source>
        <dbReference type="EMBL" id="RZN70422.1"/>
    </source>
</evidence>
<feature type="transmembrane region" description="Helical" evidence="1">
    <location>
        <begin position="156"/>
        <end position="187"/>
    </location>
</feature>
<evidence type="ECO:0000313" key="3">
    <source>
        <dbReference type="Proteomes" id="UP000320766"/>
    </source>
</evidence>
<dbReference type="AlphaFoldDB" id="A0A520KXP6"/>
<feature type="transmembrane region" description="Helical" evidence="1">
    <location>
        <begin position="57"/>
        <end position="79"/>
    </location>
</feature>
<keyword evidence="1" id="KW-0812">Transmembrane</keyword>
<protein>
    <submittedName>
        <fullName evidence="2">Stage II sporulation protein M</fullName>
    </submittedName>
</protein>
<sequence>MRKCSIFTARNRRLCCPYPFGVGSQKSLILEDIPKIEYFCGQNQRFLMKSDIDIRNYLIPTVIIFAASIVAGILFAFFYPSSDGIILSFQQIFEPLRSLPKYKLMPIIFGNNLLTSFLAIGSGIFFGIFPIFVLVFNGVILGNLSYHVYLDKGIHYILAALLPHGIFELSAVILSCAIGIRLGNIFLNRLLEKPAPDLKQSFMNSLKIFIRLVVPLLLLASVIEVWITPIIVGS</sequence>
<keyword evidence="1" id="KW-1133">Transmembrane helix</keyword>
<reference evidence="2 3" key="1">
    <citation type="journal article" date="2019" name="Nat. Microbiol.">
        <title>Wide diversity of methane and short-chain alkane metabolisms in uncultured archaea.</title>
        <authorList>
            <person name="Borrel G."/>
            <person name="Adam P.S."/>
            <person name="McKay L.J."/>
            <person name="Chen L.X."/>
            <person name="Sierra-Garcia I.N."/>
            <person name="Sieber C.M."/>
            <person name="Letourneur Q."/>
            <person name="Ghozlane A."/>
            <person name="Andersen G.L."/>
            <person name="Li W.J."/>
            <person name="Hallam S.J."/>
            <person name="Muyzer G."/>
            <person name="de Oliveira V.M."/>
            <person name="Inskeep W.P."/>
            <person name="Banfield J.F."/>
            <person name="Gribaldo S."/>
        </authorList>
    </citation>
    <scope>NUCLEOTIDE SEQUENCE [LARGE SCALE GENOMIC DNA]</scope>
    <source>
        <strain evidence="2">NM1b</strain>
    </source>
</reference>